<evidence type="ECO:0000313" key="8">
    <source>
        <dbReference type="Proteomes" id="UP000694888"/>
    </source>
</evidence>
<evidence type="ECO:0000256" key="6">
    <source>
        <dbReference type="SAM" id="Coils"/>
    </source>
</evidence>
<dbReference type="PANTHER" id="PTHR13556">
    <property type="entry name" value="TRANSCRIPTIONAL ADAPTER 3-RELATED"/>
    <property type="match status" value="1"/>
</dbReference>
<evidence type="ECO:0000256" key="5">
    <source>
        <dbReference type="ARBA" id="ARBA00023242"/>
    </source>
</evidence>
<dbReference type="RefSeq" id="XP_005102557.1">
    <property type="nucleotide sequence ID" value="XM_005102500.3"/>
</dbReference>
<comment type="similarity">
    <text evidence="2">Belongs to the NGG1 family.</text>
</comment>
<evidence type="ECO:0000256" key="3">
    <source>
        <dbReference type="ARBA" id="ARBA00023015"/>
    </source>
</evidence>
<evidence type="ECO:0000256" key="4">
    <source>
        <dbReference type="ARBA" id="ARBA00023163"/>
    </source>
</evidence>
<accession>A0ABM0JVK1</accession>
<protein>
    <submittedName>
        <fullName evidence="9">Transcriptional adapter 3-B</fullName>
    </submittedName>
</protein>
<name>A0ABM0JVK1_APLCA</name>
<evidence type="ECO:0000256" key="2">
    <source>
        <dbReference type="ARBA" id="ARBA00005330"/>
    </source>
</evidence>
<reference evidence="9" key="1">
    <citation type="submission" date="2025-08" db="UniProtKB">
        <authorList>
            <consortium name="RefSeq"/>
        </authorList>
    </citation>
    <scope>IDENTIFICATION</scope>
</reference>
<evidence type="ECO:0000256" key="7">
    <source>
        <dbReference type="SAM" id="MobiDB-lite"/>
    </source>
</evidence>
<comment type="subcellular location">
    <subcellularLocation>
        <location evidence="1">Nucleus</location>
    </subcellularLocation>
</comment>
<dbReference type="GeneID" id="101849472"/>
<feature type="compositionally biased region" description="Polar residues" evidence="7">
    <location>
        <begin position="137"/>
        <end position="165"/>
    </location>
</feature>
<feature type="compositionally biased region" description="Polar residues" evidence="7">
    <location>
        <begin position="254"/>
        <end position="270"/>
    </location>
</feature>
<proteinExistence type="inferred from homology"/>
<dbReference type="Pfam" id="PF10198">
    <property type="entry name" value="Ada3"/>
    <property type="match status" value="1"/>
</dbReference>
<gene>
    <name evidence="9" type="primary">LOC101849472</name>
</gene>
<evidence type="ECO:0000256" key="1">
    <source>
        <dbReference type="ARBA" id="ARBA00004123"/>
    </source>
</evidence>
<keyword evidence="5" id="KW-0539">Nucleus</keyword>
<sequence>MKGKGKAPQEKDKERDIKDCPLQFPDLCTVDHAKDCVKYTQVLGRDESGHISLDELDAIQADIEILLASVGKRLKLLGSENSILSSWPDKKDGKKSSSGKGSDSANQSSTPTKRKGTPTEDKEKERPPSKKFKDSGGRSSQPATPTSAARSKGKNSQSKGQTDDSGVSELSAEVPKAHKNDAVNRFWTSVEPYCAPITPEDLRVIEEMLKSYEEETEYMKIPPLGIHYSERWAEEDLLEEQNEGAKISEKKKSGGQSNKEVNGNSTSEASSLLKKVDPKKNDYFLDDSPFGPLTQRLVSALIEDNLMTPMDDAMADTAECADEAPAISPRMLAKQLNIGNPATLERRIRKELEEQGILEKEEEEEDDPNDEVLAELRRKQQELRAISQQNINILKSLYRQGQEDMARQDLKKKLQAADSEVMDAYRKIQNARQKKKSPTKKEKDAIVKALKDRDTIIKALEL</sequence>
<dbReference type="PANTHER" id="PTHR13556:SF2">
    <property type="entry name" value="TRANSCRIPTIONAL ADAPTER 3"/>
    <property type="match status" value="1"/>
</dbReference>
<organism evidence="8 9">
    <name type="scientific">Aplysia californica</name>
    <name type="common">California sea hare</name>
    <dbReference type="NCBI Taxonomy" id="6500"/>
    <lineage>
        <taxon>Eukaryota</taxon>
        <taxon>Metazoa</taxon>
        <taxon>Spiralia</taxon>
        <taxon>Lophotrochozoa</taxon>
        <taxon>Mollusca</taxon>
        <taxon>Gastropoda</taxon>
        <taxon>Heterobranchia</taxon>
        <taxon>Euthyneura</taxon>
        <taxon>Tectipleura</taxon>
        <taxon>Aplysiida</taxon>
        <taxon>Aplysioidea</taxon>
        <taxon>Aplysiidae</taxon>
        <taxon>Aplysia</taxon>
    </lineage>
</organism>
<feature type="region of interest" description="Disordered" evidence="7">
    <location>
        <begin position="79"/>
        <end position="188"/>
    </location>
</feature>
<dbReference type="Proteomes" id="UP000694888">
    <property type="component" value="Unplaced"/>
</dbReference>
<feature type="coiled-coil region" evidence="6">
    <location>
        <begin position="369"/>
        <end position="434"/>
    </location>
</feature>
<dbReference type="InterPro" id="IPR019340">
    <property type="entry name" value="Histone_AcTrfase_su3"/>
</dbReference>
<keyword evidence="4" id="KW-0804">Transcription</keyword>
<evidence type="ECO:0000313" key="9">
    <source>
        <dbReference type="RefSeq" id="XP_005102557.1"/>
    </source>
</evidence>
<feature type="compositionally biased region" description="Basic and acidic residues" evidence="7">
    <location>
        <begin position="117"/>
        <end position="136"/>
    </location>
</feature>
<keyword evidence="3" id="KW-0805">Transcription regulation</keyword>
<keyword evidence="6" id="KW-0175">Coiled coil</keyword>
<keyword evidence="8" id="KW-1185">Reference proteome</keyword>
<feature type="region of interest" description="Disordered" evidence="7">
    <location>
        <begin position="238"/>
        <end position="273"/>
    </location>
</feature>